<gene>
    <name evidence="1" type="ORF">ACFQJ9_15060</name>
</gene>
<evidence type="ECO:0000313" key="2">
    <source>
        <dbReference type="Proteomes" id="UP001596447"/>
    </source>
</evidence>
<accession>A0ABD5Z6D0</accession>
<name>A0ABD5Z6D0_9EURY</name>
<keyword evidence="2" id="KW-1185">Reference proteome</keyword>
<evidence type="ECO:0000313" key="1">
    <source>
        <dbReference type="EMBL" id="MFC7200719.1"/>
    </source>
</evidence>
<protein>
    <submittedName>
        <fullName evidence="1">Uncharacterized protein</fullName>
    </submittedName>
</protein>
<dbReference type="Proteomes" id="UP001596447">
    <property type="component" value="Unassembled WGS sequence"/>
</dbReference>
<proteinExistence type="predicted"/>
<dbReference type="EMBL" id="JBHTAR010000011">
    <property type="protein sequence ID" value="MFC7200719.1"/>
    <property type="molecule type" value="Genomic_DNA"/>
</dbReference>
<reference evidence="1 2" key="1">
    <citation type="journal article" date="2019" name="Int. J. Syst. Evol. Microbiol.">
        <title>The Global Catalogue of Microorganisms (GCM) 10K type strain sequencing project: providing services to taxonomists for standard genome sequencing and annotation.</title>
        <authorList>
            <consortium name="The Broad Institute Genomics Platform"/>
            <consortium name="The Broad Institute Genome Sequencing Center for Infectious Disease"/>
            <person name="Wu L."/>
            <person name="Ma J."/>
        </authorList>
    </citation>
    <scope>NUCLEOTIDE SEQUENCE [LARGE SCALE GENOMIC DNA]</scope>
    <source>
        <strain evidence="1 2">XZGYJ-43</strain>
    </source>
</reference>
<dbReference type="AlphaFoldDB" id="A0ABD5Z6D0"/>
<dbReference type="RefSeq" id="WP_279527490.1">
    <property type="nucleotide sequence ID" value="NZ_CP122312.1"/>
</dbReference>
<organism evidence="1 2">
    <name type="scientific">Halospeciosus flavus</name>
    <dbReference type="NCBI Taxonomy" id="3032283"/>
    <lineage>
        <taxon>Archaea</taxon>
        <taxon>Methanobacteriati</taxon>
        <taxon>Methanobacteriota</taxon>
        <taxon>Stenosarchaea group</taxon>
        <taxon>Halobacteria</taxon>
        <taxon>Halobacteriales</taxon>
        <taxon>Halobacteriaceae</taxon>
        <taxon>Halospeciosus</taxon>
    </lineage>
</organism>
<comment type="caution">
    <text evidence="1">The sequence shown here is derived from an EMBL/GenBank/DDBJ whole genome shotgun (WGS) entry which is preliminary data.</text>
</comment>
<sequence length="73" mass="8435">MIDDDHVEVPCMIWANRYRDMDAELEDGTEVILVWTTVDGRVVAGTNDSLLLAATRTERGLMRDRCQRKFTVY</sequence>